<dbReference type="EMBL" id="JAACJM010000258">
    <property type="protein sequence ID" value="KAF5334567.1"/>
    <property type="molecule type" value="Genomic_DNA"/>
</dbReference>
<dbReference type="AlphaFoldDB" id="A0A8H5C5X2"/>
<dbReference type="OrthoDB" id="5311491at2759"/>
<accession>A0A8H5C5X2</accession>
<comment type="caution">
    <text evidence="2">The sequence shown here is derived from an EMBL/GenBank/DDBJ whole genome shotgun (WGS) entry which is preliminary data.</text>
</comment>
<dbReference type="InterPro" id="IPR029058">
    <property type="entry name" value="AB_hydrolase_fold"/>
</dbReference>
<sequence length="366" mass="40731">MTTSSAINGTYHLPGDIDISFTDSGAPPDSKDYTTLIIFPGSAFTRDSFEKLPQVAHSFNLRTVVASRRGYPGSTSYTEDELEDLNQGRKAHLDKLGSLVGSFVEKFIDENENSESGPIPKIGEEGRTGGIAITGWSSGAITAMSMFADPALVSGRAYSLLQKYVKDLVIYDAPAIAFGYPYLNDMYYPWLDKDVNSPEEMSKNLVSWASSYYSHPNPHGPSTSLLDSRKLTDHQSKWTPEEQDKFFHKPSVSQELSVFGPMQPAINTMAKEVLFNPDLASSYFPSLKLTYLVCTRSNWLSAWGAIETRRIYVEEYMKLPSSERLRELEFVPIEGANHMVHWDDPEGFLDAVLESIQGDRSGSASR</sequence>
<evidence type="ECO:0000313" key="3">
    <source>
        <dbReference type="Proteomes" id="UP000559256"/>
    </source>
</evidence>
<dbReference type="SUPFAM" id="SSF53474">
    <property type="entry name" value="alpha/beta-Hydrolases"/>
    <property type="match status" value="1"/>
</dbReference>
<dbReference type="Proteomes" id="UP000559256">
    <property type="component" value="Unassembled WGS sequence"/>
</dbReference>
<evidence type="ECO:0000259" key="1">
    <source>
        <dbReference type="Pfam" id="PF12697"/>
    </source>
</evidence>
<name>A0A8H5C5X2_9AGAR</name>
<keyword evidence="3" id="KW-1185">Reference proteome</keyword>
<dbReference type="InterPro" id="IPR000073">
    <property type="entry name" value="AB_hydrolase_1"/>
</dbReference>
<gene>
    <name evidence="2" type="ORF">D9758_015783</name>
</gene>
<dbReference type="Gene3D" id="3.40.50.1820">
    <property type="entry name" value="alpha/beta hydrolase"/>
    <property type="match status" value="1"/>
</dbReference>
<feature type="domain" description="AB hydrolase-1" evidence="1">
    <location>
        <begin position="37"/>
        <end position="351"/>
    </location>
</feature>
<evidence type="ECO:0000313" key="2">
    <source>
        <dbReference type="EMBL" id="KAF5334567.1"/>
    </source>
</evidence>
<dbReference type="Pfam" id="PF12697">
    <property type="entry name" value="Abhydrolase_6"/>
    <property type="match status" value="1"/>
</dbReference>
<proteinExistence type="predicted"/>
<protein>
    <recommendedName>
        <fullName evidence="1">AB hydrolase-1 domain-containing protein</fullName>
    </recommendedName>
</protein>
<organism evidence="2 3">
    <name type="scientific">Tetrapyrgos nigripes</name>
    <dbReference type="NCBI Taxonomy" id="182062"/>
    <lineage>
        <taxon>Eukaryota</taxon>
        <taxon>Fungi</taxon>
        <taxon>Dikarya</taxon>
        <taxon>Basidiomycota</taxon>
        <taxon>Agaricomycotina</taxon>
        <taxon>Agaricomycetes</taxon>
        <taxon>Agaricomycetidae</taxon>
        <taxon>Agaricales</taxon>
        <taxon>Marasmiineae</taxon>
        <taxon>Marasmiaceae</taxon>
        <taxon>Tetrapyrgos</taxon>
    </lineage>
</organism>
<reference evidence="2 3" key="1">
    <citation type="journal article" date="2020" name="ISME J.">
        <title>Uncovering the hidden diversity of litter-decomposition mechanisms in mushroom-forming fungi.</title>
        <authorList>
            <person name="Floudas D."/>
            <person name="Bentzer J."/>
            <person name="Ahren D."/>
            <person name="Johansson T."/>
            <person name="Persson P."/>
            <person name="Tunlid A."/>
        </authorList>
    </citation>
    <scope>NUCLEOTIDE SEQUENCE [LARGE SCALE GENOMIC DNA]</scope>
    <source>
        <strain evidence="2 3">CBS 291.85</strain>
    </source>
</reference>